<dbReference type="EMBL" id="CZBI01000009">
    <property type="protein sequence ID" value="CUQ44425.1"/>
    <property type="molecule type" value="Genomic_DNA"/>
</dbReference>
<reference evidence="1 2" key="1">
    <citation type="submission" date="2015-09" db="EMBL/GenBank/DDBJ databases">
        <authorList>
            <consortium name="Pathogen Informatics"/>
        </authorList>
    </citation>
    <scope>NUCLEOTIDE SEQUENCE [LARGE SCALE GENOMIC DNA]</scope>
    <source>
        <strain evidence="1 2">2789STDY5834945</strain>
    </source>
</reference>
<dbReference type="Proteomes" id="UP000095541">
    <property type="component" value="Unassembled WGS sequence"/>
</dbReference>
<dbReference type="AlphaFoldDB" id="A0A174WK43"/>
<evidence type="ECO:0000313" key="2">
    <source>
        <dbReference type="Proteomes" id="UP000095541"/>
    </source>
</evidence>
<dbReference type="RefSeq" id="WP_055221834.1">
    <property type="nucleotide sequence ID" value="NZ_CZBI01000009.1"/>
</dbReference>
<name>A0A174WK43_BACT4</name>
<sequence length="74" mass="8444">MRNKQERTVIHVEISGLHFYFGSLTAVYTKFTPEQLGVALGTLRNYRVTSDKPYQNSKCIIRKGILVTVQKSVI</sequence>
<organism evidence="1 2">
    <name type="scientific">Bacteroides thetaiotaomicron</name>
    <dbReference type="NCBI Taxonomy" id="818"/>
    <lineage>
        <taxon>Bacteria</taxon>
        <taxon>Pseudomonadati</taxon>
        <taxon>Bacteroidota</taxon>
        <taxon>Bacteroidia</taxon>
        <taxon>Bacteroidales</taxon>
        <taxon>Bacteroidaceae</taxon>
        <taxon>Bacteroides</taxon>
    </lineage>
</organism>
<gene>
    <name evidence="1" type="ORF">ERS852557_04546</name>
</gene>
<proteinExistence type="predicted"/>
<evidence type="ECO:0000313" key="1">
    <source>
        <dbReference type="EMBL" id="CUQ44425.1"/>
    </source>
</evidence>
<accession>A0A174WK43</accession>
<protein>
    <submittedName>
        <fullName evidence="1">Uncharacterized protein</fullName>
    </submittedName>
</protein>